<evidence type="ECO:0000313" key="6">
    <source>
        <dbReference type="EMBL" id="GET90082.1"/>
    </source>
</evidence>
<evidence type="ECO:0000256" key="2">
    <source>
        <dbReference type="ARBA" id="ARBA00023052"/>
    </source>
</evidence>
<feature type="domain" description="Thiamine pyrophosphate enzyme N-terminal TPP-binding" evidence="5">
    <location>
        <begin position="18"/>
        <end position="121"/>
    </location>
</feature>
<dbReference type="PANTHER" id="PTHR42818:SF1">
    <property type="entry name" value="SULFOPYRUVATE DECARBOXYLASE"/>
    <property type="match status" value="1"/>
</dbReference>
<keyword evidence="2" id="KW-0786">Thiamine pyrophosphate</keyword>
<accession>A0A640KKS3</accession>
<dbReference type="PANTHER" id="PTHR42818">
    <property type="entry name" value="SULFOPYRUVATE DECARBOXYLASE SUBUNIT ALPHA"/>
    <property type="match status" value="1"/>
</dbReference>
<dbReference type="Gene3D" id="3.40.50.970">
    <property type="match status" value="2"/>
</dbReference>
<evidence type="ECO:0000259" key="5">
    <source>
        <dbReference type="Pfam" id="PF02776"/>
    </source>
</evidence>
<dbReference type="InterPro" id="IPR012001">
    <property type="entry name" value="Thiamin_PyroP_enz_TPP-bd_dom"/>
</dbReference>
<keyword evidence="7" id="KW-1185">Reference proteome</keyword>
<gene>
    <name evidence="6" type="ORF">LtaPh_2816400</name>
</gene>
<dbReference type="OrthoDB" id="16262at2759"/>
<name>A0A640KKS3_LEITA</name>
<evidence type="ECO:0000313" key="7">
    <source>
        <dbReference type="Proteomes" id="UP000419144"/>
    </source>
</evidence>
<protein>
    <submittedName>
        <fullName evidence="6">Phosphonopyruvate decarboxylase-like protein</fullName>
    </submittedName>
</protein>
<dbReference type="InterPro" id="IPR029061">
    <property type="entry name" value="THDP-binding"/>
</dbReference>
<feature type="domain" description="Thiamine pyrophosphate enzyme TPP-binding" evidence="4">
    <location>
        <begin position="259"/>
        <end position="381"/>
    </location>
</feature>
<evidence type="ECO:0000256" key="1">
    <source>
        <dbReference type="ARBA" id="ARBA00022793"/>
    </source>
</evidence>
<dbReference type="Pfam" id="PF02776">
    <property type="entry name" value="TPP_enzyme_N"/>
    <property type="match status" value="1"/>
</dbReference>
<comment type="caution">
    <text evidence="6">The sequence shown here is derived from an EMBL/GenBank/DDBJ whole genome shotgun (WGS) entry which is preliminary data.</text>
</comment>
<evidence type="ECO:0000256" key="3">
    <source>
        <dbReference type="ARBA" id="ARBA00023239"/>
    </source>
</evidence>
<keyword evidence="3" id="KW-0456">Lyase</keyword>
<dbReference type="InterPro" id="IPR011766">
    <property type="entry name" value="TPP_enzyme_TPP-bd"/>
</dbReference>
<dbReference type="EMBL" id="BLBS01000039">
    <property type="protein sequence ID" value="GET90082.1"/>
    <property type="molecule type" value="Genomic_DNA"/>
</dbReference>
<dbReference type="VEuPathDB" id="TriTrypDB:LtaPh_2816400"/>
<dbReference type="InterPro" id="IPR051818">
    <property type="entry name" value="TPP_dependent_decarboxylase"/>
</dbReference>
<keyword evidence="1" id="KW-0210">Decarboxylase</keyword>
<dbReference type="Proteomes" id="UP000419144">
    <property type="component" value="Unassembled WGS sequence"/>
</dbReference>
<dbReference type="GO" id="GO:0016831">
    <property type="term" value="F:carboxy-lyase activity"/>
    <property type="evidence" value="ECO:0007669"/>
    <property type="project" value="UniProtKB-KW"/>
</dbReference>
<reference evidence="6" key="1">
    <citation type="submission" date="2019-11" db="EMBL/GenBank/DDBJ databases">
        <title>Leishmania tarentolae CDS.</title>
        <authorList>
            <person name="Goto Y."/>
            <person name="Yamagishi J."/>
        </authorList>
    </citation>
    <scope>NUCLEOTIDE SEQUENCE [LARGE SCALE GENOMIC DNA]</scope>
    <source>
        <strain evidence="6">Parrot Tar II</strain>
    </source>
</reference>
<dbReference type="CDD" id="cd07035">
    <property type="entry name" value="TPP_PYR_POX_like"/>
    <property type="match status" value="1"/>
</dbReference>
<sequence>MLRYCCRVLEGNKQLSPEYLVRSLKEHGTSAFFGMPDYYLCSLTSYLADHTAAGEYVIATNCGNAMAMAAGHYLSTLRAPCVFMQNSGIGDSMNPLLTLFNQDAYRMPCFMLISWRGKLDTADESVKPGLAAQGRLTEQCLTAVGIPYAIMGSSLDVEMSWDVTVDKAYHHLSSERTPFAVLLEPGTLAPYMQRRPDEDTLPTAPLDHDAVANQVCRQFNPTDAFVCSCGSVQESLRRARAMISGDTAAQDLLLADSPGHTAGVATGIALSRPSLQVVCIEGDGAALVHLNAMTTNGGLKAMQNATTGAGLLQNFKHIVVNDGCYSMEGGQITSAFDASLTGMAKACGYFAVREEPVIELGDLVSALAELRQCDGPAFLEVVVSKRRSLPADGKVRRNLQAEKRRFSEFLNRPDALPCARVPALADYTK</sequence>
<dbReference type="GO" id="GO:0030976">
    <property type="term" value="F:thiamine pyrophosphate binding"/>
    <property type="evidence" value="ECO:0007669"/>
    <property type="project" value="InterPro"/>
</dbReference>
<dbReference type="Pfam" id="PF02775">
    <property type="entry name" value="TPP_enzyme_C"/>
    <property type="match status" value="1"/>
</dbReference>
<proteinExistence type="predicted"/>
<organism evidence="6 7">
    <name type="scientific">Leishmania tarentolae</name>
    <name type="common">Sauroleishmania tarentolae</name>
    <dbReference type="NCBI Taxonomy" id="5689"/>
    <lineage>
        <taxon>Eukaryota</taxon>
        <taxon>Discoba</taxon>
        <taxon>Euglenozoa</taxon>
        <taxon>Kinetoplastea</taxon>
        <taxon>Metakinetoplastina</taxon>
        <taxon>Trypanosomatida</taxon>
        <taxon>Trypanosomatidae</taxon>
        <taxon>Leishmaniinae</taxon>
        <taxon>Leishmania</taxon>
        <taxon>lizard Leishmania</taxon>
    </lineage>
</organism>
<dbReference type="AlphaFoldDB" id="A0A640KKS3"/>
<evidence type="ECO:0000259" key="4">
    <source>
        <dbReference type="Pfam" id="PF02775"/>
    </source>
</evidence>
<dbReference type="SUPFAM" id="SSF52518">
    <property type="entry name" value="Thiamin diphosphate-binding fold (THDP-binding)"/>
    <property type="match status" value="2"/>
</dbReference>